<dbReference type="Gene3D" id="3.90.1150.10">
    <property type="entry name" value="Aspartate Aminotransferase, domain 1"/>
    <property type="match status" value="1"/>
</dbReference>
<organism evidence="6 7">
    <name type="scientific">Streptomyces kanamyceticus</name>
    <dbReference type="NCBI Taxonomy" id="1967"/>
    <lineage>
        <taxon>Bacteria</taxon>
        <taxon>Bacillati</taxon>
        <taxon>Actinomycetota</taxon>
        <taxon>Actinomycetes</taxon>
        <taxon>Kitasatosporales</taxon>
        <taxon>Streptomycetaceae</taxon>
        <taxon>Streptomyces</taxon>
    </lineage>
</organism>
<dbReference type="EMBL" id="CP023699">
    <property type="protein sequence ID" value="QEU90185.1"/>
    <property type="molecule type" value="Genomic_DNA"/>
</dbReference>
<dbReference type="Pfam" id="PF00202">
    <property type="entry name" value="Aminotran_3"/>
    <property type="match status" value="1"/>
</dbReference>
<keyword evidence="4" id="KW-0663">Pyridoxal phosphate</keyword>
<dbReference type="PANTHER" id="PTHR11986:SF79">
    <property type="entry name" value="ACETYLORNITHINE AMINOTRANSFERASE, MITOCHONDRIAL"/>
    <property type="match status" value="1"/>
</dbReference>
<dbReference type="GO" id="GO:0008483">
    <property type="term" value="F:transaminase activity"/>
    <property type="evidence" value="ECO:0007669"/>
    <property type="project" value="UniProtKB-KW"/>
</dbReference>
<feature type="compositionally biased region" description="Basic and acidic residues" evidence="5">
    <location>
        <begin position="7"/>
        <end position="21"/>
    </location>
</feature>
<dbReference type="InterPro" id="IPR015424">
    <property type="entry name" value="PyrdxlP-dep_Trfase"/>
</dbReference>
<evidence type="ECO:0000256" key="2">
    <source>
        <dbReference type="ARBA" id="ARBA00022576"/>
    </source>
</evidence>
<evidence type="ECO:0000256" key="1">
    <source>
        <dbReference type="ARBA" id="ARBA00001933"/>
    </source>
</evidence>
<proteinExistence type="predicted"/>
<dbReference type="InterPro" id="IPR005814">
    <property type="entry name" value="Aminotrans_3"/>
</dbReference>
<gene>
    <name evidence="6" type="ORF">CP970_04040</name>
</gene>
<dbReference type="PROSITE" id="PS00600">
    <property type="entry name" value="AA_TRANSFER_CLASS_3"/>
    <property type="match status" value="1"/>
</dbReference>
<dbReference type="FunFam" id="3.40.640.10:FF:000004">
    <property type="entry name" value="Acetylornithine aminotransferase"/>
    <property type="match status" value="1"/>
</dbReference>
<evidence type="ECO:0000256" key="4">
    <source>
        <dbReference type="ARBA" id="ARBA00022898"/>
    </source>
</evidence>
<dbReference type="InterPro" id="IPR050103">
    <property type="entry name" value="Class-III_PLP-dep_AT"/>
</dbReference>
<feature type="region of interest" description="Disordered" evidence="5">
    <location>
        <begin position="1"/>
        <end position="35"/>
    </location>
</feature>
<name>A0A5J6G853_STRKN</name>
<dbReference type="Proteomes" id="UP000325529">
    <property type="component" value="Chromosome"/>
</dbReference>
<keyword evidence="3 6" id="KW-0808">Transferase</keyword>
<protein>
    <submittedName>
        <fullName evidence="6">Aminotransferase class III-fold pyridoxal phosphate-dependent enzyme</fullName>
    </submittedName>
</protein>
<accession>A0A5J6G853</accession>
<evidence type="ECO:0000313" key="6">
    <source>
        <dbReference type="EMBL" id="QEU90185.1"/>
    </source>
</evidence>
<evidence type="ECO:0000256" key="3">
    <source>
        <dbReference type="ARBA" id="ARBA00022679"/>
    </source>
</evidence>
<keyword evidence="2 6" id="KW-0032">Aminotransferase</keyword>
<dbReference type="PANTHER" id="PTHR11986">
    <property type="entry name" value="AMINOTRANSFERASE CLASS III"/>
    <property type="match status" value="1"/>
</dbReference>
<evidence type="ECO:0000256" key="5">
    <source>
        <dbReference type="SAM" id="MobiDB-lite"/>
    </source>
</evidence>
<keyword evidence="7" id="KW-1185">Reference proteome</keyword>
<evidence type="ECO:0000313" key="7">
    <source>
        <dbReference type="Proteomes" id="UP000325529"/>
    </source>
</evidence>
<dbReference type="InterPro" id="IPR015421">
    <property type="entry name" value="PyrdxlP-dep_Trfase_major"/>
</dbReference>
<sequence>MTCPRKNSIDSSRHSTPKTDGDPNVASTPLTSTAEEKRAALRARLSGVADRGETAERYRRHSNPYVARMLDGLGMDIHYVRGAGTRLYDADGNSYLDFAGAYGALPFGHNPPEIWEAISDLQQSAEPSLTLPSLLDASALLAERLAQAAPGHLNQVWQCNSGAEAVEASLKLARAATGRTLVISTRNSFHGKTLGALSATGRPRYQTPFGAPSPGFMHLPFGDADALKQAFDEHGEQTAAFIVEALQGEGGIVPAPDGYLATARELCTRFGAKLIIDEVQTGLGRTGRLFACEHSGVVPDIMPLAKALGGGMVPIGAVLFGEDSLTEDFGLRHTSTFGGNAFCSRVGVRAVELLTADDQALVRQVAGRGTYLLDGLRQLAAKHPDLVADVRGQGLLLGVQLSDDPDIHTSQGLFRSLADQEGLAGFLCGYLLRNEGIRLAPAYFANSVLRVEPPLTVTEEECDTLLAALDRGLGVIEQGDSRRFFAHLLPKTGPRDADEAREQAVAQLPARPAAPDQPLRPRTGEPRWAFIAHPTDMASYESYDSRLGLPGEQVRVLFDRMNQCRNVDTAAAMLVGRCRVRTDTGESSYGEIYALPYGAQRLLDMPTAKATALVQEAVDDAVARGAQLVGLGAYTSVVTANATALQDVKVPVTTGNAYTVAAAVDGLEQAALQQGIRLDAACCVVLGGAGAIGLASSLLLAEKVGSLVLVGNPANRRRSQERLTAAAEAVVTHLAEVGATPAAGSLARAVGNRAAQGADHARIAAELAEEGLLTWSLESEAVLPGGDLILAATSTPDQLIKPELVRRGAAVCDVSQPPNVGPQLKEARPDLNVVAGGLVEMPGRQDLGVDFGVPSGVTYACTAETMILAHRLHDPVVSHGEKLSVELVRLLRDEAQRLGYRLHLPDEHADQPTGDLGHE</sequence>
<dbReference type="AlphaFoldDB" id="A0A5J6G853"/>
<dbReference type="GO" id="GO:0030170">
    <property type="term" value="F:pyridoxal phosphate binding"/>
    <property type="evidence" value="ECO:0007669"/>
    <property type="project" value="InterPro"/>
</dbReference>
<reference evidence="6 7" key="1">
    <citation type="submission" date="2017-09" db="EMBL/GenBank/DDBJ databases">
        <authorList>
            <person name="Lee N."/>
            <person name="Cho B.-K."/>
        </authorList>
    </citation>
    <scope>NUCLEOTIDE SEQUENCE [LARGE SCALE GENOMIC DNA]</scope>
    <source>
        <strain evidence="6 7">ATCC 12853</strain>
    </source>
</reference>
<dbReference type="KEGG" id="ska:CP970_04040"/>
<dbReference type="InterPro" id="IPR015422">
    <property type="entry name" value="PyrdxlP-dep_Trfase_small"/>
</dbReference>
<dbReference type="Gene3D" id="3.40.50.720">
    <property type="entry name" value="NAD(P)-binding Rossmann-like Domain"/>
    <property type="match status" value="1"/>
</dbReference>
<comment type="cofactor">
    <cofactor evidence="1">
        <name>pyridoxal 5'-phosphate</name>
        <dbReference type="ChEBI" id="CHEBI:597326"/>
    </cofactor>
</comment>
<dbReference type="InterPro" id="IPR049704">
    <property type="entry name" value="Aminotrans_3_PPA_site"/>
</dbReference>
<dbReference type="Gene3D" id="3.40.640.10">
    <property type="entry name" value="Type I PLP-dependent aspartate aminotransferase-like (Major domain)"/>
    <property type="match status" value="1"/>
</dbReference>
<feature type="region of interest" description="Disordered" evidence="5">
    <location>
        <begin position="494"/>
        <end position="523"/>
    </location>
</feature>
<dbReference type="CDD" id="cd00610">
    <property type="entry name" value="OAT_like"/>
    <property type="match status" value="1"/>
</dbReference>
<dbReference type="GO" id="GO:0042802">
    <property type="term" value="F:identical protein binding"/>
    <property type="evidence" value="ECO:0007669"/>
    <property type="project" value="TreeGrafter"/>
</dbReference>
<dbReference type="SUPFAM" id="SSF53383">
    <property type="entry name" value="PLP-dependent transferases"/>
    <property type="match status" value="1"/>
</dbReference>